<proteinExistence type="predicted"/>
<keyword evidence="1" id="KW-0863">Zinc-finger</keyword>
<keyword evidence="1" id="KW-0862">Zinc</keyword>
<dbReference type="PROSITE" id="PS50158">
    <property type="entry name" value="ZF_CCHC"/>
    <property type="match status" value="1"/>
</dbReference>
<organism evidence="5 6">
    <name type="scientific">Funneliformis mosseae</name>
    <name type="common">Endomycorrhizal fungus</name>
    <name type="synonym">Glomus mosseae</name>
    <dbReference type="NCBI Taxonomy" id="27381"/>
    <lineage>
        <taxon>Eukaryota</taxon>
        <taxon>Fungi</taxon>
        <taxon>Fungi incertae sedis</taxon>
        <taxon>Mucoromycota</taxon>
        <taxon>Glomeromycotina</taxon>
        <taxon>Glomeromycetes</taxon>
        <taxon>Glomerales</taxon>
        <taxon>Glomeraceae</taxon>
        <taxon>Funneliformis</taxon>
    </lineage>
</organism>
<evidence type="ECO:0000256" key="2">
    <source>
        <dbReference type="SAM" id="MobiDB-lite"/>
    </source>
</evidence>
<sequence>MSFNDEHNHEISIETMKFSTTYKNFSEEIMEQIEFYIMHGRCDAGTIRNLLQLKYPNCVFLTQDLGNAIQRIKRKKGLNLGETASLLMKFLELQANDPSSVKETQSTQHIESENALIKKAMQSSFSLLQVQESLKNQLEFESINNRYSIWKASTLQYTQPFIIQTFFSSINSIINKYLTQLIHDAYYKQMCRSVCYCAYQVQFSEIPVSDDGSFEPFFDKVEDSAESFIEADEDRELDLKFLILMVSFNDILEVWKIFRYNYPKCYQHVILLNTRKYLCTCFMLVTHGIICRHFFKVFVESSNACFHLTLIPKRWYKDEYINSNDTCSSETITSNGQNDQNGAQITLEFAQKYTINDLSERYSKQISRNQLKFGTLMGEAKKAIQFAIQDDDEELIQFIKDFNKRKEAQLIQAESIKQQKALADRKMNDNRVLCNTKGVLIDSNQILDPLKRQPKGRPPTKRLKPSVEKSDSKSKNGGEQAISDRCRKCGSCGEYGHYRSTCSKG</sequence>
<feature type="compositionally biased region" description="Basic residues" evidence="2">
    <location>
        <begin position="452"/>
        <end position="464"/>
    </location>
</feature>
<dbReference type="InterPro" id="IPR007527">
    <property type="entry name" value="Znf_SWIM"/>
</dbReference>
<evidence type="ECO:0000259" key="3">
    <source>
        <dbReference type="PROSITE" id="PS50158"/>
    </source>
</evidence>
<keyword evidence="1" id="KW-0479">Metal-binding</keyword>
<dbReference type="PANTHER" id="PTHR47718:SF7">
    <property type="entry name" value="PROTEIN FAR1-RELATED SEQUENCE"/>
    <property type="match status" value="1"/>
</dbReference>
<dbReference type="PROSITE" id="PS50966">
    <property type="entry name" value="ZF_SWIM"/>
    <property type="match status" value="1"/>
</dbReference>
<reference evidence="5" key="1">
    <citation type="submission" date="2021-06" db="EMBL/GenBank/DDBJ databases">
        <authorList>
            <person name="Kallberg Y."/>
            <person name="Tangrot J."/>
            <person name="Rosling A."/>
        </authorList>
    </citation>
    <scope>NUCLEOTIDE SEQUENCE</scope>
    <source>
        <strain evidence="5">87-6 pot B 2015</strain>
    </source>
</reference>
<accession>A0A9N8VW82</accession>
<gene>
    <name evidence="5" type="ORF">FMOSSE_LOCUS2100</name>
</gene>
<dbReference type="EMBL" id="CAJVPP010000259">
    <property type="protein sequence ID" value="CAG8462256.1"/>
    <property type="molecule type" value="Genomic_DNA"/>
</dbReference>
<protein>
    <submittedName>
        <fullName evidence="5">12960_t:CDS:1</fullName>
    </submittedName>
</protein>
<dbReference type="Proteomes" id="UP000789375">
    <property type="component" value="Unassembled WGS sequence"/>
</dbReference>
<comment type="caution">
    <text evidence="5">The sequence shown here is derived from an EMBL/GenBank/DDBJ whole genome shotgun (WGS) entry which is preliminary data.</text>
</comment>
<name>A0A9N8VW82_FUNMO</name>
<evidence type="ECO:0000259" key="4">
    <source>
        <dbReference type="PROSITE" id="PS50966"/>
    </source>
</evidence>
<evidence type="ECO:0000313" key="5">
    <source>
        <dbReference type="EMBL" id="CAG8462256.1"/>
    </source>
</evidence>
<dbReference type="GO" id="GO:0008270">
    <property type="term" value="F:zinc ion binding"/>
    <property type="evidence" value="ECO:0007669"/>
    <property type="project" value="UniProtKB-KW"/>
</dbReference>
<feature type="compositionally biased region" description="Basic and acidic residues" evidence="2">
    <location>
        <begin position="465"/>
        <end position="484"/>
    </location>
</feature>
<dbReference type="InterPro" id="IPR001878">
    <property type="entry name" value="Znf_CCHC"/>
</dbReference>
<evidence type="ECO:0000256" key="1">
    <source>
        <dbReference type="PROSITE-ProRule" id="PRU00047"/>
    </source>
</evidence>
<feature type="domain" description="CCHC-type" evidence="3">
    <location>
        <begin position="487"/>
        <end position="504"/>
    </location>
</feature>
<dbReference type="PANTHER" id="PTHR47718">
    <property type="entry name" value="OS01G0519700 PROTEIN"/>
    <property type="match status" value="1"/>
</dbReference>
<feature type="region of interest" description="Disordered" evidence="2">
    <location>
        <begin position="449"/>
        <end position="484"/>
    </location>
</feature>
<keyword evidence="6" id="KW-1185">Reference proteome</keyword>
<dbReference type="GO" id="GO:0003676">
    <property type="term" value="F:nucleic acid binding"/>
    <property type="evidence" value="ECO:0007669"/>
    <property type="project" value="InterPro"/>
</dbReference>
<dbReference type="AlphaFoldDB" id="A0A9N8VW82"/>
<feature type="domain" description="SWIM-type" evidence="4">
    <location>
        <begin position="266"/>
        <end position="302"/>
    </location>
</feature>
<evidence type="ECO:0000313" key="6">
    <source>
        <dbReference type="Proteomes" id="UP000789375"/>
    </source>
</evidence>